<accession>A0AA36DKK0</accession>
<dbReference type="GO" id="GO:0050650">
    <property type="term" value="P:chondroitin sulfate proteoglycan biosynthetic process"/>
    <property type="evidence" value="ECO:0007669"/>
    <property type="project" value="InterPro"/>
</dbReference>
<keyword evidence="2" id="KW-1185">Reference proteome</keyword>
<dbReference type="GO" id="GO:0016020">
    <property type="term" value="C:membrane"/>
    <property type="evidence" value="ECO:0007669"/>
    <property type="project" value="InterPro"/>
</dbReference>
<dbReference type="PANTHER" id="PTHR22900">
    <property type="entry name" value="PROTEIN CBG14245-RELATED"/>
    <property type="match status" value="1"/>
</dbReference>
<dbReference type="PANTHER" id="PTHR22900:SF5">
    <property type="entry name" value="PROTEIN CBG14245"/>
    <property type="match status" value="1"/>
</dbReference>
<reference evidence="1" key="1">
    <citation type="submission" date="2023-07" db="EMBL/GenBank/DDBJ databases">
        <authorList>
            <consortium name="CYATHOMIX"/>
        </authorList>
    </citation>
    <scope>NUCLEOTIDE SEQUENCE</scope>
    <source>
        <strain evidence="1">N/A</strain>
    </source>
</reference>
<dbReference type="EMBL" id="CATQJL010000001">
    <property type="protein sequence ID" value="CAJ0588079.1"/>
    <property type="molecule type" value="Genomic_DNA"/>
</dbReference>
<dbReference type="InterPro" id="IPR007669">
    <property type="entry name" value="Chst-1-like"/>
</dbReference>
<proteinExistence type="predicted"/>
<dbReference type="GO" id="GO:0047756">
    <property type="term" value="F:chondroitin 4-sulfotransferase activity"/>
    <property type="evidence" value="ECO:0007669"/>
    <property type="project" value="InterPro"/>
</dbReference>
<dbReference type="AlphaFoldDB" id="A0AA36DKK0"/>
<dbReference type="InterPro" id="IPR005331">
    <property type="entry name" value="Sulfotransferase"/>
</dbReference>
<dbReference type="Pfam" id="PF03567">
    <property type="entry name" value="Sulfotransfer_2"/>
    <property type="match status" value="1"/>
</dbReference>
<dbReference type="Proteomes" id="UP001176961">
    <property type="component" value="Unassembled WGS sequence"/>
</dbReference>
<dbReference type="GO" id="GO:1902884">
    <property type="term" value="P:positive regulation of response to oxidative stress"/>
    <property type="evidence" value="ECO:0007669"/>
    <property type="project" value="InterPro"/>
</dbReference>
<name>A0AA36DKK0_CYLNA</name>
<protein>
    <recommendedName>
        <fullName evidence="3">Sulfotransferase</fullName>
    </recommendedName>
</protein>
<organism evidence="1 2">
    <name type="scientific">Cylicocyclus nassatus</name>
    <name type="common">Nematode worm</name>
    <dbReference type="NCBI Taxonomy" id="53992"/>
    <lineage>
        <taxon>Eukaryota</taxon>
        <taxon>Metazoa</taxon>
        <taxon>Ecdysozoa</taxon>
        <taxon>Nematoda</taxon>
        <taxon>Chromadorea</taxon>
        <taxon>Rhabditida</taxon>
        <taxon>Rhabditina</taxon>
        <taxon>Rhabditomorpha</taxon>
        <taxon>Strongyloidea</taxon>
        <taxon>Strongylidae</taxon>
        <taxon>Cylicocyclus</taxon>
    </lineage>
</organism>
<evidence type="ECO:0000313" key="2">
    <source>
        <dbReference type="Proteomes" id="UP001176961"/>
    </source>
</evidence>
<comment type="caution">
    <text evidence="1">The sequence shown here is derived from an EMBL/GenBank/DDBJ whole genome shotgun (WGS) entry which is preliminary data.</text>
</comment>
<gene>
    <name evidence="1" type="ORF">CYNAS_LOCUS62</name>
</gene>
<sequence length="94" mass="10859">MSTTIDAIFCYLTNTTEFANNGRTISNEDANTRFCGEQNRYLDYEKAIHKVGSPRVQFVTVRDPLQRFISGYVDKCVRWKLSPYDQRIKKAIGS</sequence>
<evidence type="ECO:0000313" key="1">
    <source>
        <dbReference type="EMBL" id="CAJ0588079.1"/>
    </source>
</evidence>
<evidence type="ECO:0008006" key="3">
    <source>
        <dbReference type="Google" id="ProtNLM"/>
    </source>
</evidence>